<dbReference type="Pfam" id="PF07974">
    <property type="entry name" value="EGF_2"/>
    <property type="match status" value="1"/>
</dbReference>
<dbReference type="EMBL" id="JAVFKY010000005">
    <property type="protein sequence ID" value="KAK5576681.1"/>
    <property type="molecule type" value="Genomic_DNA"/>
</dbReference>
<keyword evidence="2" id="KW-0245">EGF-like domain</keyword>
<protein>
    <recommendedName>
        <fullName evidence="5">EGF-like domain-containing protein</fullName>
    </recommendedName>
</protein>
<feature type="disulfide bond" evidence="2">
    <location>
        <begin position="878"/>
        <end position="888"/>
    </location>
</feature>
<evidence type="ECO:0000256" key="1">
    <source>
        <dbReference type="ARBA" id="ARBA00023157"/>
    </source>
</evidence>
<dbReference type="InterPro" id="IPR014756">
    <property type="entry name" value="Ig_E-set"/>
</dbReference>
<keyword evidence="4" id="KW-0732">Signal</keyword>
<comment type="caution">
    <text evidence="2">Lacks conserved residue(s) required for the propagation of feature annotation.</text>
</comment>
<dbReference type="InterPro" id="IPR002909">
    <property type="entry name" value="IPT_dom"/>
</dbReference>
<keyword evidence="7" id="KW-1185">Reference proteome</keyword>
<evidence type="ECO:0000256" key="4">
    <source>
        <dbReference type="SAM" id="SignalP"/>
    </source>
</evidence>
<dbReference type="InterPro" id="IPR057013">
    <property type="entry name" value="LRR_ComC"/>
</dbReference>
<dbReference type="InterPro" id="IPR013111">
    <property type="entry name" value="EGF_extracell"/>
</dbReference>
<keyword evidence="3" id="KW-1133">Transmembrane helix</keyword>
<feature type="transmembrane region" description="Helical" evidence="3">
    <location>
        <begin position="1156"/>
        <end position="1180"/>
    </location>
</feature>
<dbReference type="Proteomes" id="UP001344447">
    <property type="component" value="Unassembled WGS sequence"/>
</dbReference>
<reference evidence="6 7" key="1">
    <citation type="submission" date="2023-11" db="EMBL/GenBank/DDBJ databases">
        <title>Dfirmibasis_genome.</title>
        <authorList>
            <person name="Edelbroek B."/>
            <person name="Kjellin J."/>
            <person name="Jerlstrom-Hultqvist J."/>
            <person name="Soderbom F."/>
        </authorList>
    </citation>
    <scope>NUCLEOTIDE SEQUENCE [LARGE SCALE GENOMIC DNA]</scope>
    <source>
        <strain evidence="6 7">TNS-C-14</strain>
    </source>
</reference>
<evidence type="ECO:0000256" key="2">
    <source>
        <dbReference type="PROSITE-ProRule" id="PRU00076"/>
    </source>
</evidence>
<feature type="domain" description="EGF-like" evidence="5">
    <location>
        <begin position="755"/>
        <end position="789"/>
    </location>
</feature>
<dbReference type="AlphaFoldDB" id="A0AAN7YRW2"/>
<dbReference type="Pfam" id="PF24142">
    <property type="entry name" value="Beta-sand_ComC_1st"/>
    <property type="match status" value="1"/>
</dbReference>
<dbReference type="PROSITE" id="PS50026">
    <property type="entry name" value="EGF_3"/>
    <property type="match status" value="2"/>
</dbReference>
<keyword evidence="1 2" id="KW-1015">Disulfide bond</keyword>
<keyword evidence="3" id="KW-0472">Membrane</keyword>
<organism evidence="6 7">
    <name type="scientific">Dictyostelium firmibasis</name>
    <dbReference type="NCBI Taxonomy" id="79012"/>
    <lineage>
        <taxon>Eukaryota</taxon>
        <taxon>Amoebozoa</taxon>
        <taxon>Evosea</taxon>
        <taxon>Eumycetozoa</taxon>
        <taxon>Dictyostelia</taxon>
        <taxon>Dictyosteliales</taxon>
        <taxon>Dictyosteliaceae</taxon>
        <taxon>Dictyostelium</taxon>
    </lineage>
</organism>
<feature type="disulfide bond" evidence="2">
    <location>
        <begin position="779"/>
        <end position="788"/>
    </location>
</feature>
<evidence type="ECO:0000313" key="7">
    <source>
        <dbReference type="Proteomes" id="UP001344447"/>
    </source>
</evidence>
<dbReference type="SMART" id="SM00181">
    <property type="entry name" value="EGF"/>
    <property type="match status" value="6"/>
</dbReference>
<dbReference type="InterPro" id="IPR000742">
    <property type="entry name" value="EGF"/>
</dbReference>
<sequence length="1199" mass="132618">MVGLNKLNYLIIILLILVKLKHVFSIQPPPSEFNCISAIKSKFSTSLDLNNLCGTSVTCDPTTGSILTMAIFPGNPNSAPTLLINDLLCLTKLRGIIIQYVPLENGFIYYNFPSLKSLTLKDTMNSLPNGITQTLPNYDYFELSSSEFGGKTLNLLYLVNVKSFKSSISYVKLVCDPIPLGTIFQPSTLVISAINYPNFTNYPDFQTVEMNFDDNFDLTSIVNFATISTKIMLITHNIASSSMTASTEFYGHLNFKISKLYINSRLSTPSVFFNFSKNKNYEYIQIPSMGNFNVNGEFPIINIQKNTSLYISYGTLSNMPPISQWGDVDHNITLTAMTMNTALPNFTGSGQFYKLSGDGLFGTIDKSWCNTEIVVSYNQLTGTIPSCFSCYFNNSEVPGIDFPQGTMFTRFAGNQFTNYNLSIPCTTFYPRVSVLQKFPPIIKMFGQDIGYDPRNWLVNNTIGFSNVKKVLIGREYHLTLESGSFIGVDYFSVLFKLPYNNVYTFPIVEKNPIINKISVISDKALLIEGFFFSSYEGYSSQSISVGGINCLVDSTSFFKIECSALPSSGTFNISTNQVFIINSGYKNSVVFINTNVNSINDKTCPDGCIDFAHGICDMTNGICVCNSQYQGSNCSIPVISCPSNSLNNQCSGNGLCNSLNGECICNSDFQSLDCSIPFVGCPIDSKGRICSNFGTCNNRTGNCYCDSNHQSNDCSIPFIKCSSLNPLLDCSGFGHCDNVTGTCICNEGSFGSECSLHSCSTPKCSSNGICDQSVGKCVCYSNFTGDDCLTPLHYISSIIPSLETGGEASFFGYFGDLHSNISLTIGNLSCKITYNSSNLINCTAPPGKGIKSVSVFQNQIVWNGKDIYQYLNINGFECPNDCSNNGRCNKTTLECECFENFGSFDCSGLINNTPKTNVTIDTNSSSTTIKNQEINFQIYYKRLLEVDFNGNIIKQYLLKDNWISNENKTSSSLDQIEHQFIQSISDGINQFKVVSNIKEITKGYQITFADTILKLKPNSIKLTISIQNYNYQNSLNSLKLEMVASVSEDDEKETNCNQKDSNIDTSNSNDLSMFNFIKISKNNKLFSGRFINRVLSDGKSTFLSSSTIKSPSSDSIIISLNLPHCKKECLVDPDFSLLVTPEFQQKCEKDEGNKKYVIPVAVVVSVVGVATISALAYLIYRKKFVENQLKVQLRVLNKQ</sequence>
<dbReference type="Pfam" id="PF24141">
    <property type="entry name" value="LRR_ComC"/>
    <property type="match status" value="1"/>
</dbReference>
<dbReference type="Pfam" id="PF22933">
    <property type="entry name" value="ComC_SSD"/>
    <property type="match status" value="1"/>
</dbReference>
<feature type="domain" description="EGF-like" evidence="5">
    <location>
        <begin position="874"/>
        <end position="907"/>
    </location>
</feature>
<dbReference type="PRINTS" id="PR00011">
    <property type="entry name" value="EGFLAMININ"/>
</dbReference>
<proteinExistence type="predicted"/>
<evidence type="ECO:0000313" key="6">
    <source>
        <dbReference type="EMBL" id="KAK5576681.1"/>
    </source>
</evidence>
<dbReference type="PANTHER" id="PTHR24032:SF18">
    <property type="entry name" value="EGF-LIKE DOMAIN-CONTAINING PROTEIN"/>
    <property type="match status" value="1"/>
</dbReference>
<accession>A0AAN7YRW2</accession>
<name>A0AAN7YRW2_9MYCE</name>
<dbReference type="PANTHER" id="PTHR24032">
    <property type="entry name" value="EGF-LIKE DOMAIN-CONTAINING PROTEIN-RELATED-RELATED"/>
    <property type="match status" value="1"/>
</dbReference>
<keyword evidence="3" id="KW-0812">Transmembrane</keyword>
<feature type="chain" id="PRO_5042937899" description="EGF-like domain-containing protein" evidence="4">
    <location>
        <begin position="26"/>
        <end position="1199"/>
    </location>
</feature>
<dbReference type="Pfam" id="PF23106">
    <property type="entry name" value="EGF_Teneurin"/>
    <property type="match status" value="1"/>
</dbReference>
<dbReference type="Pfam" id="PF01833">
    <property type="entry name" value="TIG"/>
    <property type="match status" value="1"/>
</dbReference>
<dbReference type="PROSITE" id="PS00022">
    <property type="entry name" value="EGF_1"/>
    <property type="match status" value="2"/>
</dbReference>
<feature type="signal peptide" evidence="4">
    <location>
        <begin position="1"/>
        <end position="25"/>
    </location>
</feature>
<comment type="caution">
    <text evidence="6">The sequence shown here is derived from an EMBL/GenBank/DDBJ whole genome shotgun (WGS) entry which is preliminary data.</text>
</comment>
<gene>
    <name evidence="6" type="ORF">RB653_007825</name>
</gene>
<dbReference type="InterPro" id="IPR054484">
    <property type="entry name" value="ComC_SSD"/>
</dbReference>
<dbReference type="InterPro" id="IPR057015">
    <property type="entry name" value="B-sand_ComC_2nd"/>
</dbReference>
<dbReference type="InterPro" id="IPR053331">
    <property type="entry name" value="EGF-like_comC"/>
</dbReference>
<dbReference type="InterPro" id="IPR057014">
    <property type="entry name" value="B-sand_ComC_1st"/>
</dbReference>
<dbReference type="Gene3D" id="2.10.25.10">
    <property type="entry name" value="Laminin"/>
    <property type="match status" value="2"/>
</dbReference>
<feature type="disulfide bond" evidence="2">
    <location>
        <begin position="897"/>
        <end position="906"/>
    </location>
</feature>
<evidence type="ECO:0000259" key="5">
    <source>
        <dbReference type="PROSITE" id="PS50026"/>
    </source>
</evidence>
<dbReference type="Pfam" id="PF24143">
    <property type="entry name" value="Beta-sand_ComC_2nd"/>
    <property type="match status" value="1"/>
</dbReference>
<dbReference type="SUPFAM" id="SSF81296">
    <property type="entry name" value="E set domains"/>
    <property type="match status" value="1"/>
</dbReference>
<evidence type="ECO:0000256" key="3">
    <source>
        <dbReference type="SAM" id="Phobius"/>
    </source>
</evidence>